<evidence type="ECO:0000256" key="2">
    <source>
        <dbReference type="SAM" id="SignalP"/>
    </source>
</evidence>
<protein>
    <recommendedName>
        <fullName evidence="4">Osmotin, thaumatin-like protein</fullName>
    </recommendedName>
</protein>
<sequence>MKQKKMFINFAMVACATFTIINMVEADKSIIVVNQCDHDLQVGYQTNGEPNGQVIPVAQGDSSELPIEDDWAGRVWARRSCDVHDCTLAGAENPASLAEFKMNGAEDIDYYDVSFVDGYNLPMRIEPDDLADDQPSDARHCQPTFCNTTPPCPNDLAFYHADTNALAGCQSACSRYKEDAYCCTGDHATPDTCTSNHFAKVVKEACPDVYTYPFDDEFSVYGCQAASYKVTFCP</sequence>
<gene>
    <name evidence="3" type="ORF">LRAMOSA10239</name>
</gene>
<proteinExistence type="predicted"/>
<dbReference type="PROSITE" id="PS51367">
    <property type="entry name" value="THAUMATIN_2"/>
    <property type="match status" value="1"/>
</dbReference>
<accession>A0A077WP30</accession>
<dbReference type="AlphaFoldDB" id="A0A077WP30"/>
<evidence type="ECO:0000256" key="1">
    <source>
        <dbReference type="PIRSR" id="PIRSR002703-1"/>
    </source>
</evidence>
<dbReference type="PANTHER" id="PTHR31013:SF2">
    <property type="entry name" value="THAUMATIN-LIKE PROTEIN"/>
    <property type="match status" value="1"/>
</dbReference>
<keyword evidence="2" id="KW-0732">Signal</keyword>
<evidence type="ECO:0000313" key="3">
    <source>
        <dbReference type="EMBL" id="CDS08878.1"/>
    </source>
</evidence>
<name>A0A077WP30_9FUNG</name>
<dbReference type="PIRSF" id="PIRSF002703">
    <property type="entry name" value="Thaumatin"/>
    <property type="match status" value="1"/>
</dbReference>
<feature type="disulfide bond" evidence="1">
    <location>
        <begin position="183"/>
        <end position="193"/>
    </location>
</feature>
<dbReference type="SUPFAM" id="SSF49870">
    <property type="entry name" value="Osmotin, thaumatin-like protein"/>
    <property type="match status" value="1"/>
</dbReference>
<feature type="signal peptide" evidence="2">
    <location>
        <begin position="1"/>
        <end position="26"/>
    </location>
</feature>
<dbReference type="OrthoDB" id="430315at2759"/>
<reference evidence="3" key="1">
    <citation type="journal article" date="2014" name="Genome Announc.">
        <title>De novo whole-genome sequence and genome annotation of Lichtheimia ramosa.</title>
        <authorList>
            <person name="Linde J."/>
            <person name="Schwartze V."/>
            <person name="Binder U."/>
            <person name="Lass-Florl C."/>
            <person name="Voigt K."/>
            <person name="Horn F."/>
        </authorList>
    </citation>
    <scope>NUCLEOTIDE SEQUENCE</scope>
    <source>
        <strain evidence="3">JMRC FSU:6197</strain>
    </source>
</reference>
<feature type="disulfide bond" evidence="1">
    <location>
        <begin position="173"/>
        <end position="182"/>
    </location>
</feature>
<dbReference type="Pfam" id="PF00314">
    <property type="entry name" value="Thaumatin"/>
    <property type="match status" value="1"/>
</dbReference>
<evidence type="ECO:0008006" key="4">
    <source>
        <dbReference type="Google" id="ProtNLM"/>
    </source>
</evidence>
<feature type="disulfide bond" evidence="1">
    <location>
        <begin position="141"/>
        <end position="206"/>
    </location>
</feature>
<dbReference type="PANTHER" id="PTHR31013">
    <property type="entry name" value="THAUMATIN FAMILY PROTEIN-RELATED"/>
    <property type="match status" value="1"/>
</dbReference>
<dbReference type="EMBL" id="LK023328">
    <property type="protein sequence ID" value="CDS08878.1"/>
    <property type="molecule type" value="Genomic_DNA"/>
</dbReference>
<dbReference type="InterPro" id="IPR037176">
    <property type="entry name" value="Osmotin/thaumatin-like_sf"/>
</dbReference>
<feature type="disulfide bond" evidence="1">
    <location>
        <begin position="36"/>
        <end position="233"/>
    </location>
</feature>
<dbReference type="SMART" id="SM00205">
    <property type="entry name" value="THN"/>
    <property type="match status" value="1"/>
</dbReference>
<dbReference type="InterPro" id="IPR001938">
    <property type="entry name" value="Thaumatin"/>
</dbReference>
<organism evidence="3">
    <name type="scientific">Lichtheimia ramosa</name>
    <dbReference type="NCBI Taxonomy" id="688394"/>
    <lineage>
        <taxon>Eukaryota</taxon>
        <taxon>Fungi</taxon>
        <taxon>Fungi incertae sedis</taxon>
        <taxon>Mucoromycota</taxon>
        <taxon>Mucoromycotina</taxon>
        <taxon>Mucoromycetes</taxon>
        <taxon>Mucorales</taxon>
        <taxon>Lichtheimiaceae</taxon>
        <taxon>Lichtheimia</taxon>
    </lineage>
</organism>
<feature type="chain" id="PRO_5001726477" description="Osmotin, thaumatin-like protein" evidence="2">
    <location>
        <begin position="27"/>
        <end position="234"/>
    </location>
</feature>
<feature type="disulfide bond" evidence="1">
    <location>
        <begin position="152"/>
        <end position="169"/>
    </location>
</feature>
<keyword evidence="1" id="KW-1015">Disulfide bond</keyword>
<dbReference type="Gene3D" id="2.60.110.10">
    <property type="entry name" value="Thaumatin"/>
    <property type="match status" value="1"/>
</dbReference>